<protein>
    <recommendedName>
        <fullName evidence="5">SGNH hydrolase-type esterase domain-containing protein</fullName>
    </recommendedName>
</protein>
<comment type="caution">
    <text evidence="3">The sequence shown here is derived from an EMBL/GenBank/DDBJ whole genome shotgun (WGS) entry which is preliminary data.</text>
</comment>
<dbReference type="RefSeq" id="WP_006685012.1">
    <property type="nucleotide sequence ID" value="NZ_GG730299.1"/>
</dbReference>
<feature type="region of interest" description="Disordered" evidence="1">
    <location>
        <begin position="105"/>
        <end position="139"/>
    </location>
</feature>
<keyword evidence="2" id="KW-0472">Membrane</keyword>
<evidence type="ECO:0000256" key="2">
    <source>
        <dbReference type="SAM" id="Phobius"/>
    </source>
</evidence>
<reference evidence="3 4" key="1">
    <citation type="submission" date="2010-02" db="EMBL/GenBank/DDBJ databases">
        <authorList>
            <person name="Weinstock G."/>
            <person name="Sodergren E."/>
            <person name="Clifton S."/>
            <person name="Fulton L."/>
            <person name="Fulton B."/>
            <person name="Courtney L."/>
            <person name="Fronick C."/>
            <person name="Harrison M."/>
            <person name="Strong C."/>
            <person name="Farmer C."/>
            <person name="Delahaunty K."/>
            <person name="Markovic C."/>
            <person name="Hall O."/>
            <person name="Minx P."/>
            <person name="Tomlinson C."/>
            <person name="Mitreva M."/>
            <person name="Nelson J."/>
            <person name="Hou S."/>
            <person name="Wollam A."/>
            <person name="Pepin K.H."/>
            <person name="Johnson M."/>
            <person name="Bhonagiri V."/>
            <person name="Zhang X."/>
            <person name="Suruliraj S."/>
            <person name="Warren W."/>
            <person name="Chinwalla A."/>
            <person name="Mardis E.R."/>
            <person name="Wilson R.K."/>
        </authorList>
    </citation>
    <scope>NUCLEOTIDE SEQUENCE [LARGE SCALE GENOMIC DNA]</scope>
    <source>
        <strain evidence="3 4">ATCC 29220</strain>
    </source>
</reference>
<proteinExistence type="predicted"/>
<dbReference type="Proteomes" id="UP000003880">
    <property type="component" value="Unassembled WGS sequence"/>
</dbReference>
<feature type="transmembrane region" description="Helical" evidence="2">
    <location>
        <begin position="12"/>
        <end position="30"/>
    </location>
</feature>
<gene>
    <name evidence="3" type="ORF">CIT292_07627</name>
</gene>
<dbReference type="InterPro" id="IPR036514">
    <property type="entry name" value="SGNH_hydro_sf"/>
</dbReference>
<name>D4BAY1_9ENTR</name>
<accession>D4BAY1</accession>
<dbReference type="eggNOG" id="COG2845">
    <property type="taxonomic scope" value="Bacteria"/>
</dbReference>
<evidence type="ECO:0008006" key="5">
    <source>
        <dbReference type="Google" id="ProtNLM"/>
    </source>
</evidence>
<dbReference type="SUPFAM" id="SSF52266">
    <property type="entry name" value="SGNH hydrolase"/>
    <property type="match status" value="1"/>
</dbReference>
<dbReference type="CDD" id="cd01829">
    <property type="entry name" value="SGNH_hydrolase_peri2"/>
    <property type="match status" value="1"/>
</dbReference>
<dbReference type="InterPro" id="IPR007407">
    <property type="entry name" value="DUF459"/>
</dbReference>
<organism evidence="3 4">
    <name type="scientific">Citrobacter youngae ATCC 29220</name>
    <dbReference type="NCBI Taxonomy" id="500640"/>
    <lineage>
        <taxon>Bacteria</taxon>
        <taxon>Pseudomonadati</taxon>
        <taxon>Pseudomonadota</taxon>
        <taxon>Gammaproteobacteria</taxon>
        <taxon>Enterobacterales</taxon>
        <taxon>Enterobacteriaceae</taxon>
        <taxon>Citrobacter</taxon>
        <taxon>Citrobacter freundii complex</taxon>
    </lineage>
</organism>
<sequence>MQVSDYSHIVYQTIKVSIAILVSALGVVWINQQAFNEYWMLHFHRETPWENTDAHWWSYGATVGNALNSSEENFLKVLSGEKDDPAPAVPPVMVKSADCSALSLPHPSPVMTASNGPSSAIPPSDAQSQQPAAGSSPELISVLGPMKTSPEKVVLPAGKKVLMIGDSMMEGVAPQIISLLKKEHQIGGVNLSKRSTGLAYPSFFNWPKTTENALVREPDIGLLIVFMGPNDPWDMPSERNRHFLKFKSAEWESEYRQRIERILASAQQRNIPVIWALPPVMRKSKLNAGVSYLDTLYASEVSNSGGVTVDVNTLFGYKDNHYSPNAVIDGKKMRVRADDGIHYSPEGQRLIARAILTKIQFPEKNKE</sequence>
<dbReference type="GO" id="GO:0016788">
    <property type="term" value="F:hydrolase activity, acting on ester bonds"/>
    <property type="evidence" value="ECO:0007669"/>
    <property type="project" value="UniProtKB-ARBA"/>
</dbReference>
<evidence type="ECO:0000313" key="3">
    <source>
        <dbReference type="EMBL" id="EFE09342.1"/>
    </source>
</evidence>
<evidence type="ECO:0000256" key="1">
    <source>
        <dbReference type="SAM" id="MobiDB-lite"/>
    </source>
</evidence>
<keyword evidence="2" id="KW-1133">Transmembrane helix</keyword>
<keyword evidence="2" id="KW-0812">Transmembrane</keyword>
<dbReference type="HOGENOM" id="CLU_036181_2_0_6"/>
<dbReference type="Gene3D" id="3.40.50.1110">
    <property type="entry name" value="SGNH hydrolase"/>
    <property type="match status" value="1"/>
</dbReference>
<dbReference type="AlphaFoldDB" id="D4BAY1"/>
<dbReference type="EMBL" id="ABWL02000006">
    <property type="protein sequence ID" value="EFE09342.1"/>
    <property type="molecule type" value="Genomic_DNA"/>
</dbReference>
<dbReference type="Pfam" id="PF04311">
    <property type="entry name" value="DUF459"/>
    <property type="match status" value="1"/>
</dbReference>
<evidence type="ECO:0000313" key="4">
    <source>
        <dbReference type="Proteomes" id="UP000003880"/>
    </source>
</evidence>